<gene>
    <name evidence="2" type="primary">wzy</name>
    <name evidence="2" type="ordered locus">PARA_02790</name>
</gene>
<feature type="transmembrane region" description="Helical" evidence="1">
    <location>
        <begin position="196"/>
        <end position="220"/>
    </location>
</feature>
<feature type="transmembrane region" description="Helical" evidence="1">
    <location>
        <begin position="6"/>
        <end position="22"/>
    </location>
</feature>
<dbReference type="EMBL" id="FQ312002">
    <property type="protein sequence ID" value="CBW14386.1"/>
    <property type="molecule type" value="Genomic_DNA"/>
</dbReference>
<keyword evidence="1" id="KW-0472">Membrane</keyword>
<accession>A0AB33QFR1</accession>
<keyword evidence="1" id="KW-1133">Transmembrane helix</keyword>
<feature type="transmembrane region" description="Helical" evidence="1">
    <location>
        <begin position="295"/>
        <end position="313"/>
    </location>
</feature>
<keyword evidence="1" id="KW-0812">Transmembrane</keyword>
<feature type="transmembrane region" description="Helical" evidence="1">
    <location>
        <begin position="320"/>
        <end position="338"/>
    </location>
</feature>
<sequence length="357" mass="42080">MLETFFIYYLMFASSVIFIFASENCSNRIAKHILVLFSLIPLFLISGLRENTGADYENYVYIYKNLDYYHSQWPLEIGFYYLNKLYSSLDLHVQFIFLTMAFIQCLFLYLSLIKVRKPSLFLTFYILIFYLDSLNIVRQSVAMSIVLYSCILLLYDKLTIKFFFLIGLASFFHNVSLIFAPLFFVRNFHLNKTFMLLFILTFLVVLRFDLLGLLISPDYFSGTKYEAYFFIDEYAKEADFGSGIGVIFQYFIIFPILFFRNKLFDSDKYNFVFFSNALVCIAFAVSMKFYIFNRVLSALSISLLLSVELIYLSKIKVRKLIVLVYFLFSFILFSKDIYDSFGNHANKRISPYISILN</sequence>
<feature type="transmembrane region" description="Helical" evidence="1">
    <location>
        <begin position="271"/>
        <end position="289"/>
    </location>
</feature>
<dbReference type="KEGG" id="hpr:PARA_02790"/>
<evidence type="ECO:0000313" key="3">
    <source>
        <dbReference type="Proteomes" id="UP000007052"/>
    </source>
</evidence>
<dbReference type="Pfam" id="PF14897">
    <property type="entry name" value="EpsG"/>
    <property type="match status" value="1"/>
</dbReference>
<feature type="transmembrane region" description="Helical" evidence="1">
    <location>
        <begin position="240"/>
        <end position="259"/>
    </location>
</feature>
<reference evidence="3" key="1">
    <citation type="submission" date="2010-07" db="EMBL/GenBank/DDBJ databases">
        <title>The genome sequence of Haemophilus parainfluenzae T3T1.</title>
        <authorList>
            <person name="Crook D."/>
            <person name="Hood D."/>
            <person name="Moxon R."/>
            <person name="Parkhill J."/>
            <person name="Aslett M."/>
            <person name="Bentley S.D."/>
        </authorList>
    </citation>
    <scope>NUCLEOTIDE SEQUENCE [LARGE SCALE GENOMIC DNA]</scope>
    <source>
        <strain evidence="3">T3T1</strain>
    </source>
</reference>
<feature type="transmembrane region" description="Helical" evidence="1">
    <location>
        <begin position="29"/>
        <end position="48"/>
    </location>
</feature>
<dbReference type="InterPro" id="IPR049458">
    <property type="entry name" value="EpsG-like"/>
</dbReference>
<protein>
    <submittedName>
        <fullName evidence="2">Wzy</fullName>
    </submittedName>
</protein>
<evidence type="ECO:0000313" key="2">
    <source>
        <dbReference type="EMBL" id="CBW14386.1"/>
    </source>
</evidence>
<evidence type="ECO:0000256" key="1">
    <source>
        <dbReference type="SAM" id="Phobius"/>
    </source>
</evidence>
<feature type="transmembrane region" description="Helical" evidence="1">
    <location>
        <begin position="124"/>
        <end position="154"/>
    </location>
</feature>
<proteinExistence type="predicted"/>
<name>A0AB33QFR1_HAEP3</name>
<feature type="transmembrane region" description="Helical" evidence="1">
    <location>
        <begin position="160"/>
        <end position="184"/>
    </location>
</feature>
<dbReference type="Proteomes" id="UP000007052">
    <property type="component" value="Chromosome"/>
</dbReference>
<dbReference type="RefSeq" id="WP_014064204.1">
    <property type="nucleotide sequence ID" value="NC_015964.1"/>
</dbReference>
<feature type="transmembrane region" description="Helical" evidence="1">
    <location>
        <begin position="91"/>
        <end position="112"/>
    </location>
</feature>
<organism evidence="2 3">
    <name type="scientific">Haemophilus parainfluenzae (strain T3T1)</name>
    <dbReference type="NCBI Taxonomy" id="862965"/>
    <lineage>
        <taxon>Bacteria</taxon>
        <taxon>Pseudomonadati</taxon>
        <taxon>Pseudomonadota</taxon>
        <taxon>Gammaproteobacteria</taxon>
        <taxon>Pasteurellales</taxon>
        <taxon>Pasteurellaceae</taxon>
        <taxon>Haemophilus</taxon>
    </lineage>
</organism>
<dbReference type="AlphaFoldDB" id="A0AB33QFR1"/>